<dbReference type="EMBL" id="JAAPAO010000075">
    <property type="protein sequence ID" value="KAF4673799.1"/>
    <property type="molecule type" value="Genomic_DNA"/>
</dbReference>
<reference evidence="1 2" key="1">
    <citation type="submission" date="2020-04" db="EMBL/GenBank/DDBJ databases">
        <title>Perkinsus chesapeaki whole genome sequence.</title>
        <authorList>
            <person name="Bogema D.R."/>
        </authorList>
    </citation>
    <scope>NUCLEOTIDE SEQUENCE [LARGE SCALE GENOMIC DNA]</scope>
    <source>
        <strain evidence="1">ATCC PRA-425</strain>
    </source>
</reference>
<accession>A0A7J6MQC5</accession>
<protein>
    <submittedName>
        <fullName evidence="1">Uncharacterized protein</fullName>
    </submittedName>
</protein>
<gene>
    <name evidence="1" type="ORF">FOL47_010058</name>
</gene>
<organism evidence="1 2">
    <name type="scientific">Perkinsus chesapeaki</name>
    <name type="common">Clam parasite</name>
    <name type="synonym">Perkinsus andrewsi</name>
    <dbReference type="NCBI Taxonomy" id="330153"/>
    <lineage>
        <taxon>Eukaryota</taxon>
        <taxon>Sar</taxon>
        <taxon>Alveolata</taxon>
        <taxon>Perkinsozoa</taxon>
        <taxon>Perkinsea</taxon>
        <taxon>Perkinsida</taxon>
        <taxon>Perkinsidae</taxon>
        <taxon>Perkinsus</taxon>
    </lineage>
</organism>
<keyword evidence="2" id="KW-1185">Reference proteome</keyword>
<dbReference type="OrthoDB" id="10447997at2759"/>
<sequence length="301" mass="32936">MKPLLLSVPAWHFTAASVFPNPSEVFHHMDEVFNANHLFGTGFSSPLDDILHAAGFLHQLLPADHAVMLHQPRPFLRTSHAVPDAFHHALSQMMAASMGPSGGFHVNATNTSVVITGTLPGHALVDEAGEGSTVSVKKYGHGLVVRASTEHDGIKRLMQRFYHLGDDYNLDKTNVTFDKTSGRLRIEVLRKRNGIMKGSALPAHHKKALEAAVVDAHSNSKVRVLFGDDNNAHVFVPEDSGGIRSLEGTRFVLNNGEVVQLPVAVEKVLEERRDDNSGHGMVQYVLKTVEAFEDLPISEEL</sequence>
<dbReference type="Proteomes" id="UP000591131">
    <property type="component" value="Unassembled WGS sequence"/>
</dbReference>
<name>A0A7J6MQC5_PERCH</name>
<evidence type="ECO:0000313" key="1">
    <source>
        <dbReference type="EMBL" id="KAF4673799.1"/>
    </source>
</evidence>
<proteinExistence type="predicted"/>
<evidence type="ECO:0000313" key="2">
    <source>
        <dbReference type="Proteomes" id="UP000591131"/>
    </source>
</evidence>
<dbReference type="AlphaFoldDB" id="A0A7J6MQC5"/>
<comment type="caution">
    <text evidence="1">The sequence shown here is derived from an EMBL/GenBank/DDBJ whole genome shotgun (WGS) entry which is preliminary data.</text>
</comment>